<proteinExistence type="predicted"/>
<evidence type="ECO:0000313" key="1">
    <source>
        <dbReference type="EMBL" id="GAJ19132.1"/>
    </source>
</evidence>
<organism evidence="1">
    <name type="scientific">marine sediment metagenome</name>
    <dbReference type="NCBI Taxonomy" id="412755"/>
    <lineage>
        <taxon>unclassified sequences</taxon>
        <taxon>metagenomes</taxon>
        <taxon>ecological metagenomes</taxon>
    </lineage>
</organism>
<reference evidence="1" key="1">
    <citation type="journal article" date="2014" name="Front. Microbiol.">
        <title>High frequency of phylogenetically diverse reductive dehalogenase-homologous genes in deep subseafloor sedimentary metagenomes.</title>
        <authorList>
            <person name="Kawai M."/>
            <person name="Futagami T."/>
            <person name="Toyoda A."/>
            <person name="Takaki Y."/>
            <person name="Nishi S."/>
            <person name="Hori S."/>
            <person name="Arai W."/>
            <person name="Tsubouchi T."/>
            <person name="Morono Y."/>
            <person name="Uchiyama I."/>
            <person name="Ito T."/>
            <person name="Fujiyama A."/>
            <person name="Inagaki F."/>
            <person name="Takami H."/>
        </authorList>
    </citation>
    <scope>NUCLEOTIDE SEQUENCE</scope>
    <source>
        <strain evidence="1">Expedition CK06-06</strain>
    </source>
</reference>
<name>X1VJM7_9ZZZZ</name>
<dbReference type="EMBL" id="BARW01035278">
    <property type="protein sequence ID" value="GAJ19132.1"/>
    <property type="molecule type" value="Genomic_DNA"/>
</dbReference>
<sequence length="148" mass="16382">AKAVASLESGECPYDGLPIDWGRFLPAIVLPELGGRELGAGYWELPYVRPPPYHLDLSKLKLLRGKYGELAKTIGGSYLPRQVAESRWTEFETQHKRRATWLRELEAIKSQAGSELAEVDSLVKNGPGIIMGPGFSYPGDKTVRKPNC</sequence>
<gene>
    <name evidence="1" type="ORF">S12H4_55061</name>
</gene>
<feature type="non-terminal residue" evidence="1">
    <location>
        <position position="1"/>
    </location>
</feature>
<accession>X1VJM7</accession>
<protein>
    <submittedName>
        <fullName evidence="1">Uncharacterized protein</fullName>
    </submittedName>
</protein>
<comment type="caution">
    <text evidence="1">The sequence shown here is derived from an EMBL/GenBank/DDBJ whole genome shotgun (WGS) entry which is preliminary data.</text>
</comment>
<dbReference type="AlphaFoldDB" id="X1VJM7"/>